<dbReference type="PANTHER" id="PTHR10314">
    <property type="entry name" value="CYSTATHIONINE BETA-SYNTHASE"/>
    <property type="match status" value="1"/>
</dbReference>
<sequence length="307" mass="32599">MKKIAKSVEELIGGTPLVKLNKVVPEEAADVYVKLEFFNPGSSIKDRIALAMVEEAEKTGKLQPGGTIVEPTSGNTGIGLALVAAAKGYRLIITMPETMSVERRKLMKGYGAELILTPGADGMPGAIKKAEELAHEHGYFLPMQFKNQANPEVHERTTGVEIIEAFDGQTPDAFIAGVGTGGTLTGVAKTLRKVNPDVKIYALEAAESPVLKEGKGGKHKIQGISAGFVPDTLDTSIYDEIVEVPGDEAINMARLVARQEGFLPGISAGANIYGAIEVAKKLGKGHTVVTVAPDNGERYLSTELFDE</sequence>
<gene>
    <name evidence="14" type="primary">cysK</name>
    <name evidence="14" type="ORF">C7P63_05280</name>
</gene>
<dbReference type="Proteomes" id="UP000277864">
    <property type="component" value="Unassembled WGS sequence"/>
</dbReference>
<dbReference type="InterPro" id="IPR001216">
    <property type="entry name" value="P-phosphate_BS"/>
</dbReference>
<dbReference type="InterPro" id="IPR005856">
    <property type="entry name" value="Cys_synth"/>
</dbReference>
<dbReference type="Gene3D" id="3.40.50.1100">
    <property type="match status" value="2"/>
</dbReference>
<comment type="catalytic activity">
    <reaction evidence="9 12">
        <text>O-acetyl-L-serine + hydrogen sulfide = L-cysteine + acetate</text>
        <dbReference type="Rhea" id="RHEA:14829"/>
        <dbReference type="ChEBI" id="CHEBI:29919"/>
        <dbReference type="ChEBI" id="CHEBI:30089"/>
        <dbReference type="ChEBI" id="CHEBI:35235"/>
        <dbReference type="ChEBI" id="CHEBI:58340"/>
        <dbReference type="EC" id="2.5.1.47"/>
    </reaction>
</comment>
<dbReference type="Pfam" id="PF00291">
    <property type="entry name" value="PALP"/>
    <property type="match status" value="1"/>
</dbReference>
<dbReference type="InterPro" id="IPR050214">
    <property type="entry name" value="Cys_Synth/Cystath_Beta-Synth"/>
</dbReference>
<dbReference type="OrthoDB" id="9808024at2"/>
<dbReference type="InterPro" id="IPR001926">
    <property type="entry name" value="TrpB-like_PALP"/>
</dbReference>
<comment type="cofactor">
    <cofactor evidence="1 10 12">
        <name>pyridoxal 5'-phosphate</name>
        <dbReference type="ChEBI" id="CHEBI:597326"/>
    </cofactor>
</comment>
<keyword evidence="7 10" id="KW-0663">Pyridoxal phosphate</keyword>
<evidence type="ECO:0000256" key="10">
    <source>
        <dbReference type="PIRSR" id="PIRSR605856-50"/>
    </source>
</evidence>
<dbReference type="AlphaFoldDB" id="A0A3R9ZW67"/>
<evidence type="ECO:0000256" key="11">
    <source>
        <dbReference type="PIRSR" id="PIRSR605856-51"/>
    </source>
</evidence>
<dbReference type="RefSeq" id="WP_125943125.1">
    <property type="nucleotide sequence ID" value="NZ_PXZH01000002.1"/>
</dbReference>
<evidence type="ECO:0000256" key="12">
    <source>
        <dbReference type="RuleBase" id="RU003985"/>
    </source>
</evidence>
<evidence type="ECO:0000259" key="13">
    <source>
        <dbReference type="Pfam" id="PF00291"/>
    </source>
</evidence>
<proteinExistence type="inferred from homology"/>
<evidence type="ECO:0000256" key="9">
    <source>
        <dbReference type="ARBA" id="ARBA00047931"/>
    </source>
</evidence>
<dbReference type="NCBIfam" id="TIGR01139">
    <property type="entry name" value="cysK"/>
    <property type="match status" value="1"/>
</dbReference>
<feature type="binding site" evidence="10">
    <location>
        <position position="75"/>
    </location>
    <ligand>
        <name>pyridoxal 5'-phosphate</name>
        <dbReference type="ChEBI" id="CHEBI:597326"/>
    </ligand>
</feature>
<protein>
    <recommendedName>
        <fullName evidence="4 12">Cysteine synthase</fullName>
        <ecNumber evidence="4 12">2.5.1.47</ecNumber>
    </recommendedName>
</protein>
<feature type="binding site" evidence="10">
    <location>
        <position position="267"/>
    </location>
    <ligand>
        <name>pyridoxal 5'-phosphate</name>
        <dbReference type="ChEBI" id="CHEBI:597326"/>
    </ligand>
</feature>
<dbReference type="InterPro" id="IPR036052">
    <property type="entry name" value="TrpB-like_PALP_sf"/>
</dbReference>
<evidence type="ECO:0000313" key="15">
    <source>
        <dbReference type="Proteomes" id="UP000277864"/>
    </source>
</evidence>
<dbReference type="EC" id="2.5.1.47" evidence="4 12"/>
<dbReference type="NCBIfam" id="TIGR01136">
    <property type="entry name" value="cysKM"/>
    <property type="match status" value="1"/>
</dbReference>
<dbReference type="GO" id="GO:0004124">
    <property type="term" value="F:cysteine synthase activity"/>
    <property type="evidence" value="ECO:0007669"/>
    <property type="project" value="UniProtKB-UniRule"/>
</dbReference>
<evidence type="ECO:0000256" key="8">
    <source>
        <dbReference type="ARBA" id="ARBA00023192"/>
    </source>
</evidence>
<dbReference type="EMBL" id="PXZH01000002">
    <property type="protein sequence ID" value="RST89192.1"/>
    <property type="molecule type" value="Genomic_DNA"/>
</dbReference>
<dbReference type="PROSITE" id="PS00901">
    <property type="entry name" value="CYS_SYNTHASE"/>
    <property type="match status" value="1"/>
</dbReference>
<evidence type="ECO:0000256" key="7">
    <source>
        <dbReference type="ARBA" id="ARBA00022898"/>
    </source>
</evidence>
<keyword evidence="5 12" id="KW-0028">Amino-acid biosynthesis</keyword>
<accession>A0A3R9ZW67</accession>
<reference evidence="14 15" key="1">
    <citation type="submission" date="2018-03" db="EMBL/GenBank/DDBJ databases">
        <authorList>
            <person name="Gulvik C.A."/>
        </authorList>
    </citation>
    <scope>NUCLEOTIDE SEQUENCE [LARGE SCALE GENOMIC DNA]</scope>
    <source>
        <strain evidence="14 15">JCM 31581</strain>
    </source>
</reference>
<evidence type="ECO:0000256" key="4">
    <source>
        <dbReference type="ARBA" id="ARBA00012681"/>
    </source>
</evidence>
<keyword evidence="8 12" id="KW-0198">Cysteine biosynthesis</keyword>
<feature type="binding site" evidence="10">
    <location>
        <begin position="179"/>
        <end position="183"/>
    </location>
    <ligand>
        <name>pyridoxal 5'-phosphate</name>
        <dbReference type="ChEBI" id="CHEBI:597326"/>
    </ligand>
</feature>
<comment type="pathway">
    <text evidence="2">Amino-acid biosynthesis; L-cysteine biosynthesis; L-cysteine from L-serine: step 2/2.</text>
</comment>
<name>A0A3R9ZW67_9ENTE</name>
<feature type="domain" description="Tryptophan synthase beta chain-like PALP" evidence="13">
    <location>
        <begin position="9"/>
        <end position="294"/>
    </location>
</feature>
<keyword evidence="15" id="KW-1185">Reference proteome</keyword>
<evidence type="ECO:0000256" key="3">
    <source>
        <dbReference type="ARBA" id="ARBA00007103"/>
    </source>
</evidence>
<dbReference type="GO" id="GO:0006535">
    <property type="term" value="P:cysteine biosynthetic process from serine"/>
    <property type="evidence" value="ECO:0007669"/>
    <property type="project" value="UniProtKB-UniRule"/>
</dbReference>
<dbReference type="FunFam" id="3.40.50.1100:FF:000006">
    <property type="entry name" value="Cysteine synthase"/>
    <property type="match status" value="1"/>
</dbReference>
<comment type="similarity">
    <text evidence="3 12">Belongs to the cysteine synthase/cystathionine beta-synthase family.</text>
</comment>
<feature type="modified residue" description="N6-(pyridoxal phosphate)lysine" evidence="11">
    <location>
        <position position="45"/>
    </location>
</feature>
<evidence type="ECO:0000256" key="2">
    <source>
        <dbReference type="ARBA" id="ARBA00004962"/>
    </source>
</evidence>
<comment type="caution">
    <text evidence="14">The sequence shown here is derived from an EMBL/GenBank/DDBJ whole genome shotgun (WGS) entry which is preliminary data.</text>
</comment>
<dbReference type="InterPro" id="IPR005859">
    <property type="entry name" value="CysK"/>
</dbReference>
<dbReference type="UniPathway" id="UPA00136">
    <property type="reaction ID" value="UER00200"/>
</dbReference>
<organism evidence="14 15">
    <name type="scientific">Vagococcus humatus</name>
    <dbReference type="NCBI Taxonomy" id="1889241"/>
    <lineage>
        <taxon>Bacteria</taxon>
        <taxon>Bacillati</taxon>
        <taxon>Bacillota</taxon>
        <taxon>Bacilli</taxon>
        <taxon>Lactobacillales</taxon>
        <taxon>Enterococcaceae</taxon>
        <taxon>Vagococcus</taxon>
    </lineage>
</organism>
<evidence type="ECO:0000256" key="1">
    <source>
        <dbReference type="ARBA" id="ARBA00001933"/>
    </source>
</evidence>
<keyword evidence="6 12" id="KW-0808">Transferase</keyword>
<dbReference type="SUPFAM" id="SSF53686">
    <property type="entry name" value="Tryptophan synthase beta subunit-like PLP-dependent enzymes"/>
    <property type="match status" value="1"/>
</dbReference>
<evidence type="ECO:0000256" key="6">
    <source>
        <dbReference type="ARBA" id="ARBA00022679"/>
    </source>
</evidence>
<evidence type="ECO:0000256" key="5">
    <source>
        <dbReference type="ARBA" id="ARBA00022605"/>
    </source>
</evidence>
<dbReference type="CDD" id="cd01561">
    <property type="entry name" value="CBS_like"/>
    <property type="match status" value="1"/>
</dbReference>
<evidence type="ECO:0000313" key="14">
    <source>
        <dbReference type="EMBL" id="RST89192.1"/>
    </source>
</evidence>